<dbReference type="Pfam" id="PF24779">
    <property type="entry name" value="UTP23_sensor"/>
    <property type="match status" value="1"/>
</dbReference>
<dbReference type="SUPFAM" id="SSF88723">
    <property type="entry name" value="PIN domain-like"/>
    <property type="match status" value="1"/>
</dbReference>
<comment type="subcellular location">
    <subcellularLocation>
        <location evidence="1">Nucleus</location>
        <location evidence="1">Nucleolus</location>
    </subcellularLocation>
</comment>
<evidence type="ECO:0000256" key="5">
    <source>
        <dbReference type="ARBA" id="ARBA00037300"/>
    </source>
</evidence>
<evidence type="ECO:0000256" key="4">
    <source>
        <dbReference type="ARBA" id="ARBA00023242"/>
    </source>
</evidence>
<evidence type="ECO:0000256" key="7">
    <source>
        <dbReference type="SAM" id="MobiDB-lite"/>
    </source>
</evidence>
<reference evidence="10" key="2">
    <citation type="submission" date="2021-11" db="EMBL/GenBank/DDBJ databases">
        <authorList>
            <consortium name="Genoscope - CEA"/>
            <person name="William W."/>
        </authorList>
    </citation>
    <scope>NUCLEOTIDE SEQUENCE</scope>
</reference>
<dbReference type="Pfam" id="PF04900">
    <property type="entry name" value="Fcf1"/>
    <property type="match status" value="1"/>
</dbReference>
<dbReference type="EMBL" id="CAKKNE010000005">
    <property type="protein sequence ID" value="CAH0376467.1"/>
    <property type="molecule type" value="Genomic_DNA"/>
</dbReference>
<sequence>MRVLRAKAARKALHFYKVTHGIRDPYTLLVDGTFVHHALVGVKTNLASRVEKVLGRDVRYAVPGPVLDDLRNRGEAGAAALEFCRRRCRVIATPRACDTAAKAVLHLVGEANGQKFVVATHDRALQTALRRVPGAPLLYFSGTVLNVDEPSRASRSAAARHERVQGRLTDDEFRVARAIRAQDRVSSNVVAPPAADRSKKRARAPNPLSCRKPQKARNPHSEGGGDKKRRKRRRKAKE</sequence>
<evidence type="ECO:0000313" key="9">
    <source>
        <dbReference type="EMBL" id="CAE0689427.1"/>
    </source>
</evidence>
<feature type="region of interest" description="Disordered" evidence="7">
    <location>
        <begin position="184"/>
        <end position="238"/>
    </location>
</feature>
<proteinExistence type="inferred from homology"/>
<comment type="similarity">
    <text evidence="6">Belongs to the UTP23/FCF1 family. UTP23 subfamily.</text>
</comment>
<organism evidence="9">
    <name type="scientific">Pelagomonas calceolata</name>
    <dbReference type="NCBI Taxonomy" id="35677"/>
    <lineage>
        <taxon>Eukaryota</taxon>
        <taxon>Sar</taxon>
        <taxon>Stramenopiles</taxon>
        <taxon>Ochrophyta</taxon>
        <taxon>Pelagophyceae</taxon>
        <taxon>Pelagomonadales</taxon>
        <taxon>Pelagomonadaceae</taxon>
        <taxon>Pelagomonas</taxon>
    </lineage>
</organism>
<evidence type="ECO:0000256" key="1">
    <source>
        <dbReference type="ARBA" id="ARBA00004604"/>
    </source>
</evidence>
<reference evidence="9" key="1">
    <citation type="submission" date="2021-01" db="EMBL/GenBank/DDBJ databases">
        <authorList>
            <person name="Corre E."/>
            <person name="Pelletier E."/>
            <person name="Niang G."/>
            <person name="Scheremetjew M."/>
            <person name="Finn R."/>
            <person name="Kale V."/>
            <person name="Holt S."/>
            <person name="Cochrane G."/>
            <person name="Meng A."/>
            <person name="Brown T."/>
            <person name="Cohen L."/>
        </authorList>
    </citation>
    <scope>NUCLEOTIDE SEQUENCE</scope>
    <source>
        <strain evidence="9">CCMP1756</strain>
    </source>
</reference>
<accession>A0A7S3ZPJ7</accession>
<evidence type="ECO:0000259" key="8">
    <source>
        <dbReference type="Pfam" id="PF24779"/>
    </source>
</evidence>
<name>A0A7S3ZPJ7_9STRA</name>
<dbReference type="GO" id="GO:0006364">
    <property type="term" value="P:rRNA processing"/>
    <property type="evidence" value="ECO:0007669"/>
    <property type="project" value="UniProtKB-KW"/>
</dbReference>
<evidence type="ECO:0000313" key="11">
    <source>
        <dbReference type="Proteomes" id="UP000789595"/>
    </source>
</evidence>
<keyword evidence="4" id="KW-0539">Nucleus</keyword>
<dbReference type="AlphaFoldDB" id="A0A7S3ZPJ7"/>
<evidence type="ECO:0000256" key="2">
    <source>
        <dbReference type="ARBA" id="ARBA00022517"/>
    </source>
</evidence>
<dbReference type="GO" id="GO:0032040">
    <property type="term" value="C:small-subunit processome"/>
    <property type="evidence" value="ECO:0007669"/>
    <property type="project" value="InterPro"/>
</dbReference>
<evidence type="ECO:0000313" key="10">
    <source>
        <dbReference type="EMBL" id="CAH0376467.1"/>
    </source>
</evidence>
<evidence type="ECO:0000256" key="3">
    <source>
        <dbReference type="ARBA" id="ARBA00022552"/>
    </source>
</evidence>
<dbReference type="InterPro" id="IPR057776">
    <property type="entry name" value="UTP23_sensor"/>
</dbReference>
<comment type="function">
    <text evidence="5">Involved in rRNA-processing and ribosome biogenesis.</text>
</comment>
<evidence type="ECO:0000256" key="6">
    <source>
        <dbReference type="ARBA" id="ARBA00038503"/>
    </source>
</evidence>
<dbReference type="Gene3D" id="3.40.50.1010">
    <property type="entry name" value="5'-nuclease"/>
    <property type="match status" value="1"/>
</dbReference>
<feature type="domain" description="UTP23 sensor motif region" evidence="8">
    <location>
        <begin position="199"/>
        <end position="215"/>
    </location>
</feature>
<protein>
    <recommendedName>
        <fullName evidence="8">UTP23 sensor motif region domain-containing protein</fullName>
    </recommendedName>
</protein>
<dbReference type="InterPro" id="IPR006984">
    <property type="entry name" value="Fcf1/UTP23"/>
</dbReference>
<dbReference type="InterPro" id="IPR029060">
    <property type="entry name" value="PIN-like_dom_sf"/>
</dbReference>
<dbReference type="Proteomes" id="UP000789595">
    <property type="component" value="Unassembled WGS sequence"/>
</dbReference>
<keyword evidence="2" id="KW-0690">Ribosome biogenesis</keyword>
<dbReference type="PANTHER" id="PTHR12416">
    <property type="entry name" value="RRNA-PROCESSING PROTEIN UTP23 HOMOLOG"/>
    <property type="match status" value="1"/>
</dbReference>
<dbReference type="EMBL" id="HBIW01005879">
    <property type="protein sequence ID" value="CAE0689427.1"/>
    <property type="molecule type" value="Transcribed_RNA"/>
</dbReference>
<keyword evidence="11" id="KW-1185">Reference proteome</keyword>
<keyword evidence="3" id="KW-0698">rRNA processing</keyword>
<feature type="compositionally biased region" description="Basic residues" evidence="7">
    <location>
        <begin position="227"/>
        <end position="238"/>
    </location>
</feature>
<dbReference type="OrthoDB" id="25675at2759"/>
<gene>
    <name evidence="9" type="ORF">PCAL00307_LOCUS4861</name>
    <name evidence="10" type="ORF">PECAL_5P10580</name>
</gene>